<feature type="domain" description="Methyltransferase" evidence="1">
    <location>
        <begin position="44"/>
        <end position="130"/>
    </location>
</feature>
<dbReference type="CDD" id="cd02440">
    <property type="entry name" value="AdoMet_MTases"/>
    <property type="match status" value="1"/>
</dbReference>
<organism evidence="2 3">
    <name type="scientific">Nocardioides oceani</name>
    <dbReference type="NCBI Taxonomy" id="3058369"/>
    <lineage>
        <taxon>Bacteria</taxon>
        <taxon>Bacillati</taxon>
        <taxon>Actinomycetota</taxon>
        <taxon>Actinomycetes</taxon>
        <taxon>Propionibacteriales</taxon>
        <taxon>Nocardioidaceae</taxon>
        <taxon>Nocardioides</taxon>
    </lineage>
</organism>
<dbReference type="Proteomes" id="UP001168620">
    <property type="component" value="Unassembled WGS sequence"/>
</dbReference>
<accession>A0ABT8FFL8</accession>
<dbReference type="InterPro" id="IPR041698">
    <property type="entry name" value="Methyltransf_25"/>
</dbReference>
<dbReference type="EMBL" id="JAUHJQ010000002">
    <property type="protein sequence ID" value="MDN4172962.1"/>
    <property type="molecule type" value="Genomic_DNA"/>
</dbReference>
<dbReference type="Pfam" id="PF13649">
    <property type="entry name" value="Methyltransf_25"/>
    <property type="match status" value="1"/>
</dbReference>
<gene>
    <name evidence="2" type="ORF">QWY28_08425</name>
</gene>
<keyword evidence="3" id="KW-1185">Reference proteome</keyword>
<comment type="caution">
    <text evidence="2">The sequence shown here is derived from an EMBL/GenBank/DDBJ whole genome shotgun (WGS) entry which is preliminary data.</text>
</comment>
<proteinExistence type="predicted"/>
<protein>
    <submittedName>
        <fullName evidence="2">Class I SAM-dependent methyltransferase</fullName>
        <ecNumber evidence="2">2.1.-.-</ecNumber>
    </submittedName>
</protein>
<name>A0ABT8FFL8_9ACTN</name>
<dbReference type="InterPro" id="IPR029063">
    <property type="entry name" value="SAM-dependent_MTases_sf"/>
</dbReference>
<dbReference type="EC" id="2.1.-.-" evidence="2"/>
<keyword evidence="2" id="KW-0489">Methyltransferase</keyword>
<dbReference type="GO" id="GO:0008168">
    <property type="term" value="F:methyltransferase activity"/>
    <property type="evidence" value="ECO:0007669"/>
    <property type="project" value="UniProtKB-KW"/>
</dbReference>
<sequence>MDGTSGEDYADRLVQLSDARWKRLLNVQTPYRWHLRRHRLGRTLDVGCGIGRNLAWLPDGSVGVDHNEASVRVARGRGLAAFTVAEWRRADQAVAGSFDSLLLAHVVEHMTIGEARALLEEHLPAVRLGGRVLVICPQERGFASDPTHVEWFDDGKIANLLAQSGLQVRRASSFPLPRRAGRVFRYNEFVVEAVKH</sequence>
<dbReference type="SUPFAM" id="SSF53335">
    <property type="entry name" value="S-adenosyl-L-methionine-dependent methyltransferases"/>
    <property type="match status" value="1"/>
</dbReference>
<dbReference type="GO" id="GO:0032259">
    <property type="term" value="P:methylation"/>
    <property type="evidence" value="ECO:0007669"/>
    <property type="project" value="UniProtKB-KW"/>
</dbReference>
<keyword evidence="2" id="KW-0808">Transferase</keyword>
<evidence type="ECO:0000313" key="2">
    <source>
        <dbReference type="EMBL" id="MDN4172962.1"/>
    </source>
</evidence>
<evidence type="ECO:0000259" key="1">
    <source>
        <dbReference type="Pfam" id="PF13649"/>
    </source>
</evidence>
<dbReference type="Gene3D" id="3.40.50.150">
    <property type="entry name" value="Vaccinia Virus protein VP39"/>
    <property type="match status" value="1"/>
</dbReference>
<reference evidence="2" key="1">
    <citation type="submission" date="2023-06" db="EMBL/GenBank/DDBJ databases">
        <title>Draft genome sequence of Nocardioides sp. SOB77.</title>
        <authorList>
            <person name="Zhang G."/>
        </authorList>
    </citation>
    <scope>NUCLEOTIDE SEQUENCE</scope>
    <source>
        <strain evidence="2">SOB77</strain>
    </source>
</reference>
<dbReference type="RefSeq" id="WP_300951946.1">
    <property type="nucleotide sequence ID" value="NZ_JAUHJQ010000002.1"/>
</dbReference>
<evidence type="ECO:0000313" key="3">
    <source>
        <dbReference type="Proteomes" id="UP001168620"/>
    </source>
</evidence>